<evidence type="ECO:0000313" key="2">
    <source>
        <dbReference type="EMBL" id="HCL03322.1"/>
    </source>
</evidence>
<evidence type="ECO:0008006" key="4">
    <source>
        <dbReference type="Google" id="ProtNLM"/>
    </source>
</evidence>
<proteinExistence type="predicted"/>
<keyword evidence="1" id="KW-1133">Transmembrane helix</keyword>
<reference evidence="2 3" key="1">
    <citation type="journal article" date="2018" name="Nat. Biotechnol.">
        <title>A standardized bacterial taxonomy based on genome phylogeny substantially revises the tree of life.</title>
        <authorList>
            <person name="Parks D.H."/>
            <person name="Chuvochina M."/>
            <person name="Waite D.W."/>
            <person name="Rinke C."/>
            <person name="Skarshewski A."/>
            <person name="Chaumeil P.A."/>
            <person name="Hugenholtz P."/>
        </authorList>
    </citation>
    <scope>NUCLEOTIDE SEQUENCE [LARGE SCALE GENOMIC DNA]</scope>
    <source>
        <strain evidence="2">UBA11728</strain>
    </source>
</reference>
<evidence type="ECO:0000256" key="1">
    <source>
        <dbReference type="SAM" id="Phobius"/>
    </source>
</evidence>
<feature type="transmembrane region" description="Helical" evidence="1">
    <location>
        <begin position="12"/>
        <end position="33"/>
    </location>
</feature>
<accession>A0A3D2X877</accession>
<dbReference type="AlphaFoldDB" id="A0A3D2X877"/>
<protein>
    <recommendedName>
        <fullName evidence="4">TadE family protein</fullName>
    </recommendedName>
</protein>
<organism evidence="2 3">
    <name type="scientific">Lachnoclostridium phytofermentans</name>
    <dbReference type="NCBI Taxonomy" id="66219"/>
    <lineage>
        <taxon>Bacteria</taxon>
        <taxon>Bacillati</taxon>
        <taxon>Bacillota</taxon>
        <taxon>Clostridia</taxon>
        <taxon>Lachnospirales</taxon>
        <taxon>Lachnospiraceae</taxon>
    </lineage>
</organism>
<evidence type="ECO:0000313" key="3">
    <source>
        <dbReference type="Proteomes" id="UP000262969"/>
    </source>
</evidence>
<keyword evidence="1" id="KW-0812">Transmembrane</keyword>
<gene>
    <name evidence="2" type="ORF">DHW61_13110</name>
</gene>
<comment type="caution">
    <text evidence="2">The sequence shown here is derived from an EMBL/GenBank/DDBJ whole genome shotgun (WGS) entry which is preliminary data.</text>
</comment>
<name>A0A3D2X877_9FIRM</name>
<dbReference type="EMBL" id="DPVV01000441">
    <property type="protein sequence ID" value="HCL03322.1"/>
    <property type="molecule type" value="Genomic_DNA"/>
</dbReference>
<keyword evidence="1" id="KW-0472">Membrane</keyword>
<dbReference type="Proteomes" id="UP000262969">
    <property type="component" value="Unassembled WGS sequence"/>
</dbReference>
<sequence length="305" mass="34285">MVLKKREKGLLTLEASLALPIFAFAVYALVFFFQVIAAQDCLHYYATKVARNISSYGIITNYAMNFSEDEDSRTEIKENLNEDDETIFSGLFDTSDVTNILTSAASGIMLEESIKPYVKDHHAIKNCIQGGYAGITFLGSSLFDEEACIQVVMQYKIQLPIWKEIFPVFPVVQRIRIRMFNGHAVPSSLKTEEGDNEDGEYVYITPNGSVYHTNANCSHIKINVQAVDSTRISFICNSNHCTYRACELCFEKNSTLPSTVYITEYGDCYHSSRTCSGIKRTVMKVLLTEVGARGECSRCKAHKKE</sequence>